<comment type="caution">
    <text evidence="4">The sequence shown here is derived from an EMBL/GenBank/DDBJ whole genome shotgun (WGS) entry which is preliminary data.</text>
</comment>
<dbReference type="GO" id="GO:0016787">
    <property type="term" value="F:hydrolase activity"/>
    <property type="evidence" value="ECO:0007669"/>
    <property type="project" value="UniProtKB-KW"/>
</dbReference>
<feature type="chain" id="PRO_5009880620" description="Sortase" evidence="3">
    <location>
        <begin position="23"/>
        <end position="275"/>
    </location>
</feature>
<proteinExistence type="predicted"/>
<name>A0A1L8TP91_9ENTE</name>
<dbReference type="Proteomes" id="UP000182077">
    <property type="component" value="Unassembled WGS sequence"/>
</dbReference>
<dbReference type="InterPro" id="IPR005754">
    <property type="entry name" value="Sortase"/>
</dbReference>
<dbReference type="InterPro" id="IPR042001">
    <property type="entry name" value="Sortase_F"/>
</dbReference>
<dbReference type="EMBL" id="JXKQ01000003">
    <property type="protein sequence ID" value="OJG46136.1"/>
    <property type="molecule type" value="Genomic_DNA"/>
</dbReference>
<protein>
    <recommendedName>
        <fullName evidence="6">Sortase</fullName>
    </recommendedName>
</protein>
<dbReference type="CDD" id="cd05829">
    <property type="entry name" value="Sortase_F"/>
    <property type="match status" value="1"/>
</dbReference>
<keyword evidence="1" id="KW-0378">Hydrolase</keyword>
<dbReference type="STRING" id="249189.RV04_GL001302"/>
<reference evidence="4 5" key="1">
    <citation type="submission" date="2014-12" db="EMBL/GenBank/DDBJ databases">
        <title>Draft genome sequences of 29 type strains of Enterococci.</title>
        <authorList>
            <person name="Zhong Z."/>
            <person name="Sun Z."/>
            <person name="Liu W."/>
            <person name="Zhang W."/>
            <person name="Zhang H."/>
        </authorList>
    </citation>
    <scope>NUCLEOTIDE SEQUENCE [LARGE SCALE GENOMIC DNA]</scope>
    <source>
        <strain evidence="4 5">DSM 17122</strain>
    </source>
</reference>
<gene>
    <name evidence="4" type="ORF">RV04_GL001302</name>
</gene>
<accession>A0A1L8TP91</accession>
<sequence length="275" mass="29574">MNTHIKFVIIAALFFTTSAVYAATDSFNRSQPTDKIGQSISSSMTKKDMETTTTSTLENESTANSSSEETVQPTSTEPVVSEEAVSETTTSESTIPTETETTEPAETVSEEIKTEEANALTEEVPESTDTEETVTTQQSIQANQLKINDQFISYTNAGQGNGQAIIDADHNQVATWGGASVQSGEDGSNTHFIGHNPGIFSVLFSLNTGSVIEVSDANNNMTQYTVNQIVTVNDSATGTDGVNYWDQITSTDGGERITLQTCIDDNYNLIIFANK</sequence>
<dbReference type="OrthoDB" id="3177627at2"/>
<dbReference type="Gene3D" id="2.40.260.10">
    <property type="entry name" value="Sortase"/>
    <property type="match status" value="1"/>
</dbReference>
<dbReference type="RefSeq" id="WP_071857238.1">
    <property type="nucleotide sequence ID" value="NZ_JBHSHK010000001.1"/>
</dbReference>
<keyword evidence="5" id="KW-1185">Reference proteome</keyword>
<evidence type="ECO:0000313" key="4">
    <source>
        <dbReference type="EMBL" id="OJG46136.1"/>
    </source>
</evidence>
<evidence type="ECO:0000313" key="5">
    <source>
        <dbReference type="Proteomes" id="UP000182077"/>
    </source>
</evidence>
<evidence type="ECO:0000256" key="1">
    <source>
        <dbReference type="ARBA" id="ARBA00022801"/>
    </source>
</evidence>
<feature type="region of interest" description="Disordered" evidence="2">
    <location>
        <begin position="28"/>
        <end position="137"/>
    </location>
</feature>
<dbReference type="AlphaFoldDB" id="A0A1L8TP91"/>
<evidence type="ECO:0008006" key="6">
    <source>
        <dbReference type="Google" id="ProtNLM"/>
    </source>
</evidence>
<dbReference type="Pfam" id="PF04203">
    <property type="entry name" value="Sortase"/>
    <property type="match status" value="1"/>
</dbReference>
<evidence type="ECO:0000256" key="2">
    <source>
        <dbReference type="SAM" id="MobiDB-lite"/>
    </source>
</evidence>
<dbReference type="InterPro" id="IPR023365">
    <property type="entry name" value="Sortase_dom-sf"/>
</dbReference>
<dbReference type="SUPFAM" id="SSF63817">
    <property type="entry name" value="Sortase"/>
    <property type="match status" value="1"/>
</dbReference>
<evidence type="ECO:0000256" key="3">
    <source>
        <dbReference type="SAM" id="SignalP"/>
    </source>
</evidence>
<feature type="compositionally biased region" description="Acidic residues" evidence="2">
    <location>
        <begin position="123"/>
        <end position="132"/>
    </location>
</feature>
<organism evidence="4 5">
    <name type="scientific">Enterococcus hermanniensis</name>
    <dbReference type="NCBI Taxonomy" id="249189"/>
    <lineage>
        <taxon>Bacteria</taxon>
        <taxon>Bacillati</taxon>
        <taxon>Bacillota</taxon>
        <taxon>Bacilli</taxon>
        <taxon>Lactobacillales</taxon>
        <taxon>Enterococcaceae</taxon>
        <taxon>Enterococcus</taxon>
    </lineage>
</organism>
<keyword evidence="3" id="KW-0732">Signal</keyword>
<feature type="signal peptide" evidence="3">
    <location>
        <begin position="1"/>
        <end position="22"/>
    </location>
</feature>
<feature type="compositionally biased region" description="Low complexity" evidence="2">
    <location>
        <begin position="51"/>
        <end position="107"/>
    </location>
</feature>
<feature type="compositionally biased region" description="Polar residues" evidence="2">
    <location>
        <begin position="28"/>
        <end position="40"/>
    </location>
</feature>